<dbReference type="InterPro" id="IPR000131">
    <property type="entry name" value="ATP_synth_F1_gsu"/>
</dbReference>
<evidence type="ECO:0000256" key="9">
    <source>
        <dbReference type="ARBA" id="ARBA00023310"/>
    </source>
</evidence>
<keyword evidence="5" id="KW-0375">Hydrogen ion transport</keyword>
<keyword evidence="4" id="KW-0813">Transport</keyword>
<sequence length="290" mass="33272">MSRGADNTIKDLESMKEMTQALAEIAANRMRKTRNSVLRSREYMAEINGIFDEVRASYRRAAAKLLKRRGKKKGGELTFLAHNGKTVAVLISANAGLYGEIVHNTFNFFLENIKGVDNEVTIIGKLGQKQFLGSNLKLPYTYFDFPDYGLDKELLVGIIEHLVQYEEIHFYYGRYINVVRQEPTRFNLSAQTPLSKDIGEKKEVAKYIFEPSLENILMTFESKIFGSLIEQTIEESQLAKNSSRIMSMQEASDNIAENIKKEKIAFLRMRHRVHNQKRLNSLSGMSLWSR</sequence>
<evidence type="ECO:0000256" key="6">
    <source>
        <dbReference type="ARBA" id="ARBA00023065"/>
    </source>
</evidence>
<evidence type="ECO:0000313" key="11">
    <source>
        <dbReference type="Proteomes" id="UP000034090"/>
    </source>
</evidence>
<comment type="caution">
    <text evidence="10">The sequence shown here is derived from an EMBL/GenBank/DDBJ whole genome shotgun (WGS) entry which is preliminary data.</text>
</comment>
<evidence type="ECO:0000256" key="2">
    <source>
        <dbReference type="ARBA" id="ARBA00004170"/>
    </source>
</evidence>
<evidence type="ECO:0000313" key="10">
    <source>
        <dbReference type="EMBL" id="KKS96896.1"/>
    </source>
</evidence>
<comment type="similarity">
    <text evidence="3">Belongs to the ATPase gamma chain family.</text>
</comment>
<keyword evidence="9" id="KW-0066">ATP synthesis</keyword>
<evidence type="ECO:0000256" key="3">
    <source>
        <dbReference type="ARBA" id="ARBA00007681"/>
    </source>
</evidence>
<evidence type="ECO:0000256" key="7">
    <source>
        <dbReference type="ARBA" id="ARBA00023136"/>
    </source>
</evidence>
<comment type="function">
    <text evidence="1">Produces ATP from ADP in the presence of a proton gradient across the membrane. The gamma chain is believed to be important in regulating ATPase activity and the flow of protons through the CF(0) complex.</text>
</comment>
<accession>A0A0G1FPE0</accession>
<keyword evidence="7" id="KW-0472">Membrane</keyword>
<keyword evidence="6" id="KW-0406">Ion transport</keyword>
<dbReference type="GO" id="GO:0046933">
    <property type="term" value="F:proton-transporting ATP synthase activity, rotational mechanism"/>
    <property type="evidence" value="ECO:0007669"/>
    <property type="project" value="InterPro"/>
</dbReference>
<proteinExistence type="inferred from homology"/>
<organism evidence="10 11">
    <name type="scientific">Candidatus Woesebacteria bacterium GW2011_GWB1_43_14</name>
    <dbReference type="NCBI Taxonomy" id="1618578"/>
    <lineage>
        <taxon>Bacteria</taxon>
        <taxon>Candidatus Woeseibacteriota</taxon>
    </lineage>
</organism>
<evidence type="ECO:0000256" key="1">
    <source>
        <dbReference type="ARBA" id="ARBA00003456"/>
    </source>
</evidence>
<gene>
    <name evidence="10" type="ORF">UV74_C0013G0018</name>
</gene>
<dbReference type="Pfam" id="PF00231">
    <property type="entry name" value="ATP-synt"/>
    <property type="match status" value="1"/>
</dbReference>
<evidence type="ECO:0000256" key="5">
    <source>
        <dbReference type="ARBA" id="ARBA00022781"/>
    </source>
</evidence>
<dbReference type="EMBL" id="LCFQ01000013">
    <property type="protein sequence ID" value="KKS96896.1"/>
    <property type="molecule type" value="Genomic_DNA"/>
</dbReference>
<dbReference type="PRINTS" id="PR00126">
    <property type="entry name" value="ATPASEGAMMA"/>
</dbReference>
<evidence type="ECO:0000256" key="4">
    <source>
        <dbReference type="ARBA" id="ARBA00022448"/>
    </source>
</evidence>
<protein>
    <submittedName>
        <fullName evidence="10">ATP synthase gamma chain</fullName>
    </submittedName>
</protein>
<dbReference type="InterPro" id="IPR035968">
    <property type="entry name" value="ATP_synth_F1_ATPase_gsu"/>
</dbReference>
<keyword evidence="8" id="KW-0139">CF(1)</keyword>
<dbReference type="Proteomes" id="UP000034090">
    <property type="component" value="Unassembled WGS sequence"/>
</dbReference>
<evidence type="ECO:0000256" key="8">
    <source>
        <dbReference type="ARBA" id="ARBA00023196"/>
    </source>
</evidence>
<dbReference type="AlphaFoldDB" id="A0A0G1FPE0"/>
<dbReference type="Gene3D" id="3.40.1380.10">
    <property type="match status" value="1"/>
</dbReference>
<dbReference type="SUPFAM" id="SSF52943">
    <property type="entry name" value="ATP synthase (F1-ATPase), gamma subunit"/>
    <property type="match status" value="1"/>
</dbReference>
<reference evidence="10 11" key="1">
    <citation type="journal article" date="2015" name="Nature">
        <title>rRNA introns, odd ribosomes, and small enigmatic genomes across a large radiation of phyla.</title>
        <authorList>
            <person name="Brown C.T."/>
            <person name="Hug L.A."/>
            <person name="Thomas B.C."/>
            <person name="Sharon I."/>
            <person name="Castelle C.J."/>
            <person name="Singh A."/>
            <person name="Wilkins M.J."/>
            <person name="Williams K.H."/>
            <person name="Banfield J.F."/>
        </authorList>
    </citation>
    <scope>NUCLEOTIDE SEQUENCE [LARGE SCALE GENOMIC DNA]</scope>
</reference>
<comment type="subcellular location">
    <subcellularLocation>
        <location evidence="2">Membrane</location>
        <topology evidence="2">Peripheral membrane protein</topology>
    </subcellularLocation>
</comment>
<dbReference type="STRING" id="1618578.UV74_C0013G0018"/>
<dbReference type="GO" id="GO:0045259">
    <property type="term" value="C:proton-transporting ATP synthase complex"/>
    <property type="evidence" value="ECO:0007669"/>
    <property type="project" value="UniProtKB-KW"/>
</dbReference>
<name>A0A0G1FPE0_9BACT</name>